<dbReference type="SUPFAM" id="SSF52172">
    <property type="entry name" value="CheY-like"/>
    <property type="match status" value="1"/>
</dbReference>
<proteinExistence type="predicted"/>
<dbReference type="InterPro" id="IPR058245">
    <property type="entry name" value="NreC/VraR/RcsB-like_REC"/>
</dbReference>
<dbReference type="Pfam" id="PF00072">
    <property type="entry name" value="Response_reg"/>
    <property type="match status" value="1"/>
</dbReference>
<accession>A0A916YB22</accession>
<feature type="domain" description="HTH luxR-type" evidence="4">
    <location>
        <begin position="134"/>
        <end position="199"/>
    </location>
</feature>
<reference evidence="6" key="2">
    <citation type="submission" date="2020-09" db="EMBL/GenBank/DDBJ databases">
        <authorList>
            <person name="Sun Q."/>
            <person name="Zhou Y."/>
        </authorList>
    </citation>
    <scope>NUCLEOTIDE SEQUENCE</scope>
    <source>
        <strain evidence="6">CGMCC 1.15493</strain>
    </source>
</reference>
<dbReference type="SUPFAM" id="SSF46894">
    <property type="entry name" value="C-terminal effector domain of the bipartite response regulators"/>
    <property type="match status" value="1"/>
</dbReference>
<comment type="caution">
    <text evidence="6">The sequence shown here is derived from an EMBL/GenBank/DDBJ whole genome shotgun (WGS) entry which is preliminary data.</text>
</comment>
<feature type="modified residue" description="4-aspartylphosphate" evidence="3">
    <location>
        <position position="52"/>
    </location>
</feature>
<dbReference type="RefSeq" id="WP_188854616.1">
    <property type="nucleotide sequence ID" value="NZ_BMJJ01000013.1"/>
</dbReference>
<dbReference type="InterPro" id="IPR000792">
    <property type="entry name" value="Tscrpt_reg_LuxR_C"/>
</dbReference>
<dbReference type="InterPro" id="IPR011006">
    <property type="entry name" value="CheY-like_superfamily"/>
</dbReference>
<evidence type="ECO:0000256" key="3">
    <source>
        <dbReference type="PROSITE-ProRule" id="PRU00169"/>
    </source>
</evidence>
<evidence type="ECO:0000256" key="2">
    <source>
        <dbReference type="ARBA" id="ARBA00023125"/>
    </source>
</evidence>
<dbReference type="CDD" id="cd17535">
    <property type="entry name" value="REC_NarL-like"/>
    <property type="match status" value="1"/>
</dbReference>
<reference evidence="6" key="1">
    <citation type="journal article" date="2014" name="Int. J. Syst. Evol. Microbiol.">
        <title>Complete genome sequence of Corynebacterium casei LMG S-19264T (=DSM 44701T), isolated from a smear-ripened cheese.</title>
        <authorList>
            <consortium name="US DOE Joint Genome Institute (JGI-PGF)"/>
            <person name="Walter F."/>
            <person name="Albersmeier A."/>
            <person name="Kalinowski J."/>
            <person name="Ruckert C."/>
        </authorList>
    </citation>
    <scope>NUCLEOTIDE SEQUENCE</scope>
    <source>
        <strain evidence="6">CGMCC 1.15493</strain>
    </source>
</reference>
<dbReference type="SMART" id="SM00421">
    <property type="entry name" value="HTH_LUXR"/>
    <property type="match status" value="1"/>
</dbReference>
<dbReference type="Gene3D" id="3.40.50.2300">
    <property type="match status" value="1"/>
</dbReference>
<dbReference type="PANTHER" id="PTHR43214">
    <property type="entry name" value="TWO-COMPONENT RESPONSE REGULATOR"/>
    <property type="match status" value="1"/>
</dbReference>
<dbReference type="SMART" id="SM00448">
    <property type="entry name" value="REC"/>
    <property type="match status" value="1"/>
</dbReference>
<evidence type="ECO:0000256" key="1">
    <source>
        <dbReference type="ARBA" id="ARBA00022553"/>
    </source>
</evidence>
<evidence type="ECO:0000313" key="6">
    <source>
        <dbReference type="EMBL" id="GGD36300.1"/>
    </source>
</evidence>
<dbReference type="InterPro" id="IPR039420">
    <property type="entry name" value="WalR-like"/>
</dbReference>
<dbReference type="PROSITE" id="PS50110">
    <property type="entry name" value="RESPONSE_REGULATORY"/>
    <property type="match status" value="1"/>
</dbReference>
<keyword evidence="7" id="KW-1185">Reference proteome</keyword>
<dbReference type="Proteomes" id="UP000613160">
    <property type="component" value="Unassembled WGS sequence"/>
</dbReference>
<keyword evidence="2 6" id="KW-0238">DNA-binding</keyword>
<dbReference type="InterPro" id="IPR001789">
    <property type="entry name" value="Sig_transdc_resp-reg_receiver"/>
</dbReference>
<dbReference type="CDD" id="cd06170">
    <property type="entry name" value="LuxR_C_like"/>
    <property type="match status" value="1"/>
</dbReference>
<dbReference type="PROSITE" id="PS50043">
    <property type="entry name" value="HTH_LUXR_2"/>
    <property type="match status" value="1"/>
</dbReference>
<dbReference type="InterPro" id="IPR016032">
    <property type="entry name" value="Sig_transdc_resp-reg_C-effctor"/>
</dbReference>
<dbReference type="PANTHER" id="PTHR43214:SF43">
    <property type="entry name" value="TWO-COMPONENT RESPONSE REGULATOR"/>
    <property type="match status" value="1"/>
</dbReference>
<evidence type="ECO:0000259" key="5">
    <source>
        <dbReference type="PROSITE" id="PS50110"/>
    </source>
</evidence>
<dbReference type="Pfam" id="PF00196">
    <property type="entry name" value="GerE"/>
    <property type="match status" value="1"/>
</dbReference>
<evidence type="ECO:0000313" key="7">
    <source>
        <dbReference type="Proteomes" id="UP000613160"/>
    </source>
</evidence>
<dbReference type="EMBL" id="BMJJ01000013">
    <property type="protein sequence ID" value="GGD36300.1"/>
    <property type="molecule type" value="Genomic_DNA"/>
</dbReference>
<dbReference type="GO" id="GO:0006355">
    <property type="term" value="P:regulation of DNA-templated transcription"/>
    <property type="evidence" value="ECO:0007669"/>
    <property type="project" value="InterPro"/>
</dbReference>
<organism evidence="6 7">
    <name type="scientific">Aureimonas glaciei</name>
    <dbReference type="NCBI Taxonomy" id="1776957"/>
    <lineage>
        <taxon>Bacteria</taxon>
        <taxon>Pseudomonadati</taxon>
        <taxon>Pseudomonadota</taxon>
        <taxon>Alphaproteobacteria</taxon>
        <taxon>Hyphomicrobiales</taxon>
        <taxon>Aurantimonadaceae</taxon>
        <taxon>Aureimonas</taxon>
    </lineage>
</organism>
<dbReference type="GO" id="GO:0003677">
    <property type="term" value="F:DNA binding"/>
    <property type="evidence" value="ECO:0007669"/>
    <property type="project" value="UniProtKB-KW"/>
</dbReference>
<dbReference type="GO" id="GO:0000160">
    <property type="term" value="P:phosphorelay signal transduction system"/>
    <property type="evidence" value="ECO:0007669"/>
    <property type="project" value="InterPro"/>
</dbReference>
<protein>
    <submittedName>
        <fullName evidence="6">DNA-binding response regulator</fullName>
    </submittedName>
</protein>
<sequence length="209" mass="22792">MKVLIVDDHVVVREGVRRLLASLPASAVFDAETPFEALDAFRRHRPDIVVLDINLKGGSGLDVLRRLRADDPQARVVVFSMYSDLVYATSAQRAGALGYVSKSAPSEELLVAIRRAARGETYVDSETRQDMAEAPAATRNLSARELEILHMLGDGRSLSEIAEGLGVAYKTVANTSTRIKEKLGVERTADLVRFAIETRGGRLIDPGAF</sequence>
<evidence type="ECO:0000259" key="4">
    <source>
        <dbReference type="PROSITE" id="PS50043"/>
    </source>
</evidence>
<keyword evidence="1 3" id="KW-0597">Phosphoprotein</keyword>
<name>A0A916YB22_9HYPH</name>
<dbReference type="PRINTS" id="PR00038">
    <property type="entry name" value="HTHLUXR"/>
</dbReference>
<feature type="domain" description="Response regulatory" evidence="5">
    <location>
        <begin position="2"/>
        <end position="117"/>
    </location>
</feature>
<gene>
    <name evidence="6" type="primary">elmR</name>
    <name evidence="6" type="ORF">GCM10011335_44080</name>
</gene>
<dbReference type="AlphaFoldDB" id="A0A916YB22"/>